<organism evidence="2 3">
    <name type="scientific">Dendrobium catenatum</name>
    <dbReference type="NCBI Taxonomy" id="906689"/>
    <lineage>
        <taxon>Eukaryota</taxon>
        <taxon>Viridiplantae</taxon>
        <taxon>Streptophyta</taxon>
        <taxon>Embryophyta</taxon>
        <taxon>Tracheophyta</taxon>
        <taxon>Spermatophyta</taxon>
        <taxon>Magnoliopsida</taxon>
        <taxon>Liliopsida</taxon>
        <taxon>Asparagales</taxon>
        <taxon>Orchidaceae</taxon>
        <taxon>Epidendroideae</taxon>
        <taxon>Malaxideae</taxon>
        <taxon>Dendrobiinae</taxon>
        <taxon>Dendrobium</taxon>
    </lineage>
</organism>
<sequence length="95" mass="9933">MLSLNNCNVNCIDVGGLVGVNLDSGAMEQAASIPLGNPSEAVNVGIAIDVFSLGVGSHDSTGAVVEGLQLGRVLVLLLMLVMQCLMVHWFFLHIL</sequence>
<dbReference type="AlphaFoldDB" id="A0A2I0W2W6"/>
<proteinExistence type="predicted"/>
<dbReference type="Proteomes" id="UP000233837">
    <property type="component" value="Unassembled WGS sequence"/>
</dbReference>
<dbReference type="EMBL" id="KZ502964">
    <property type="protein sequence ID" value="PKU70010.1"/>
    <property type="molecule type" value="Genomic_DNA"/>
</dbReference>
<evidence type="ECO:0000256" key="1">
    <source>
        <dbReference type="SAM" id="Phobius"/>
    </source>
</evidence>
<feature type="transmembrane region" description="Helical" evidence="1">
    <location>
        <begin position="73"/>
        <end position="92"/>
    </location>
</feature>
<keyword evidence="3" id="KW-1185">Reference proteome</keyword>
<evidence type="ECO:0000313" key="3">
    <source>
        <dbReference type="Proteomes" id="UP000233837"/>
    </source>
</evidence>
<keyword evidence="1" id="KW-1133">Transmembrane helix</keyword>
<gene>
    <name evidence="2" type="ORF">MA16_Dca022255</name>
</gene>
<evidence type="ECO:0000313" key="2">
    <source>
        <dbReference type="EMBL" id="PKU70010.1"/>
    </source>
</evidence>
<protein>
    <submittedName>
        <fullName evidence="2">Uncharacterized protein</fullName>
    </submittedName>
</protein>
<reference evidence="2 3" key="2">
    <citation type="journal article" date="2017" name="Nature">
        <title>The Apostasia genome and the evolution of orchids.</title>
        <authorList>
            <person name="Zhang G.Q."/>
            <person name="Liu K.W."/>
            <person name="Li Z."/>
            <person name="Lohaus R."/>
            <person name="Hsiao Y.Y."/>
            <person name="Niu S.C."/>
            <person name="Wang J.Y."/>
            <person name="Lin Y.C."/>
            <person name="Xu Q."/>
            <person name="Chen L.J."/>
            <person name="Yoshida K."/>
            <person name="Fujiwara S."/>
            <person name="Wang Z.W."/>
            <person name="Zhang Y.Q."/>
            <person name="Mitsuda N."/>
            <person name="Wang M."/>
            <person name="Liu G.H."/>
            <person name="Pecoraro L."/>
            <person name="Huang H.X."/>
            <person name="Xiao X.J."/>
            <person name="Lin M."/>
            <person name="Wu X.Y."/>
            <person name="Wu W.L."/>
            <person name="Chen Y.Y."/>
            <person name="Chang S.B."/>
            <person name="Sakamoto S."/>
            <person name="Ohme-Takagi M."/>
            <person name="Yagi M."/>
            <person name="Zeng S.J."/>
            <person name="Shen C.Y."/>
            <person name="Yeh C.M."/>
            <person name="Luo Y.B."/>
            <person name="Tsai W.C."/>
            <person name="Van de Peer Y."/>
            <person name="Liu Z.J."/>
        </authorList>
    </citation>
    <scope>NUCLEOTIDE SEQUENCE [LARGE SCALE GENOMIC DNA]</scope>
    <source>
        <tissue evidence="2">The whole plant</tissue>
    </source>
</reference>
<name>A0A2I0W2W6_9ASPA</name>
<keyword evidence="1" id="KW-0472">Membrane</keyword>
<reference evidence="2 3" key="1">
    <citation type="journal article" date="2016" name="Sci. Rep.">
        <title>The Dendrobium catenatum Lindl. genome sequence provides insights into polysaccharide synthase, floral development and adaptive evolution.</title>
        <authorList>
            <person name="Zhang G.Q."/>
            <person name="Xu Q."/>
            <person name="Bian C."/>
            <person name="Tsai W.C."/>
            <person name="Yeh C.M."/>
            <person name="Liu K.W."/>
            <person name="Yoshida K."/>
            <person name="Zhang L.S."/>
            <person name="Chang S.B."/>
            <person name="Chen F."/>
            <person name="Shi Y."/>
            <person name="Su Y.Y."/>
            <person name="Zhang Y.Q."/>
            <person name="Chen L.J."/>
            <person name="Yin Y."/>
            <person name="Lin M."/>
            <person name="Huang H."/>
            <person name="Deng H."/>
            <person name="Wang Z.W."/>
            <person name="Zhu S.L."/>
            <person name="Zhao X."/>
            <person name="Deng C."/>
            <person name="Niu S.C."/>
            <person name="Huang J."/>
            <person name="Wang M."/>
            <person name="Liu G.H."/>
            <person name="Yang H.J."/>
            <person name="Xiao X.J."/>
            <person name="Hsiao Y.Y."/>
            <person name="Wu W.L."/>
            <person name="Chen Y.Y."/>
            <person name="Mitsuda N."/>
            <person name="Ohme-Takagi M."/>
            <person name="Luo Y.B."/>
            <person name="Van de Peer Y."/>
            <person name="Liu Z.J."/>
        </authorList>
    </citation>
    <scope>NUCLEOTIDE SEQUENCE [LARGE SCALE GENOMIC DNA]</scope>
    <source>
        <tissue evidence="2">The whole plant</tissue>
    </source>
</reference>
<accession>A0A2I0W2W6</accession>
<keyword evidence="1" id="KW-0812">Transmembrane</keyword>